<name>A0A5P9CP29_9VIBR</name>
<dbReference type="InterPro" id="IPR005165">
    <property type="entry name" value="Anthrax_toxin_edema_cen"/>
</dbReference>
<dbReference type="InterPro" id="IPR035099">
    <property type="entry name" value="Anthrax_toxin_C-terminal"/>
</dbReference>
<evidence type="ECO:0000256" key="1">
    <source>
        <dbReference type="SAM" id="MobiDB-lite"/>
    </source>
</evidence>
<dbReference type="Proteomes" id="UP000326936">
    <property type="component" value="Plasmid pTHAF100_a"/>
</dbReference>
<keyword evidence="4" id="KW-1185">Reference proteome</keyword>
<sequence length="383" mass="42868">MINVSSGIDTRSIGRHDANFSQSSGAEKMAEAEIRELFSLHSVGMPVDHAKKLQSVAKEKNTVFGIRPVESMVRQLIIENYPTKGFKVKGKSSNWGPQAGFICEKQQLSKRESRRPEDIEKLNTAIQEGKKNGAYTVSDLRISRARISELVSELGLITTSGNGHKISIQAKSPSKADYSFQAIQGADGLYTIYEDAADKPIQVLSHPATNAPLTADYDLFFIAPPIEEHSQSGIDSRPNTAVTYSELPNDPLSYGDFYSREDKDMGNISPRVRDLVGSLNEVLGRGENLEMFHHSDDAGNPVSDMLDNFPATFYLPHPIDSMIDGNRYQYKEVTVISGSEEYKDFVRCIKDNGYHFTSNPKWDTPNRPVFEEAREKFEALRYR</sequence>
<dbReference type="AlphaFoldDB" id="A0A5P9CP29"/>
<dbReference type="Gene3D" id="3.90.1760.10">
    <property type="entry name" value="Anthrax toxin, edema factor, central domain"/>
    <property type="match status" value="1"/>
</dbReference>
<dbReference type="EMBL" id="CP045351">
    <property type="protein sequence ID" value="QFT27733.1"/>
    <property type="molecule type" value="Genomic_DNA"/>
</dbReference>
<reference evidence="3 4" key="1">
    <citation type="submission" date="2019-10" db="EMBL/GenBank/DDBJ databases">
        <title>Complete genome sequence of Vibrio sp. strain THAF100, isolated from non-filtered water from the water column of tank 6 of a marine aquarium containing stony-coral fragments. Water maintained at 26 degree C.</title>
        <authorList>
            <person name="Ruckert C."/>
            <person name="Franco A."/>
            <person name="Kalinowski J."/>
            <person name="Glaeser S."/>
        </authorList>
    </citation>
    <scope>NUCLEOTIDE SEQUENCE [LARGE SCALE GENOMIC DNA]</scope>
    <source>
        <strain evidence="3 4">THAF100</strain>
        <plasmid evidence="4">pthaf100_a</plasmid>
    </source>
</reference>
<evidence type="ECO:0000259" key="2">
    <source>
        <dbReference type="Pfam" id="PF03497"/>
    </source>
</evidence>
<accession>A0A5P9CP29</accession>
<geneLocation type="plasmid" evidence="4">
    <name>pthaf100_a</name>
</geneLocation>
<evidence type="ECO:0000313" key="3">
    <source>
        <dbReference type="EMBL" id="QFT27733.1"/>
    </source>
</evidence>
<dbReference type="InterPro" id="IPR037017">
    <property type="entry name" value="Anthrax_toxin_edema_cen_sf"/>
</dbReference>
<dbReference type="KEGG" id="vaq:FIV01_15200"/>
<dbReference type="GO" id="GO:0008294">
    <property type="term" value="F:calcium- and calmodulin-responsive adenylate cyclase activity"/>
    <property type="evidence" value="ECO:0007669"/>
    <property type="project" value="InterPro"/>
</dbReference>
<feature type="region of interest" description="Disordered" evidence="1">
    <location>
        <begin position="1"/>
        <end position="24"/>
    </location>
</feature>
<dbReference type="GO" id="GO:0005576">
    <property type="term" value="C:extracellular region"/>
    <property type="evidence" value="ECO:0007669"/>
    <property type="project" value="InterPro"/>
</dbReference>
<proteinExistence type="predicted"/>
<protein>
    <submittedName>
        <fullName evidence="3">Bifunctional hemolysin/adenylate cyclase</fullName>
    </submittedName>
</protein>
<keyword evidence="3" id="KW-0614">Plasmid</keyword>
<dbReference type="Pfam" id="PF03497">
    <property type="entry name" value="Anthrax_toxA"/>
    <property type="match status" value="1"/>
</dbReference>
<feature type="domain" description="Anthrax toxin edema factor central" evidence="2">
    <location>
        <begin position="41"/>
        <end position="207"/>
    </location>
</feature>
<dbReference type="SUPFAM" id="SSF81298">
    <property type="entry name" value="Adenylylcyclase toxin (the edema factor)"/>
    <property type="match status" value="1"/>
</dbReference>
<organism evidence="3 4">
    <name type="scientific">Vibrio aquimaris</name>
    <dbReference type="NCBI Taxonomy" id="2587862"/>
    <lineage>
        <taxon>Bacteria</taxon>
        <taxon>Pseudomonadati</taxon>
        <taxon>Pseudomonadota</taxon>
        <taxon>Gammaproteobacteria</taxon>
        <taxon>Vibrionales</taxon>
        <taxon>Vibrionaceae</taxon>
        <taxon>Vibrio</taxon>
    </lineage>
</organism>
<evidence type="ECO:0000313" key="4">
    <source>
        <dbReference type="Proteomes" id="UP000326936"/>
    </source>
</evidence>
<dbReference type="RefSeq" id="WP_172971856.1">
    <property type="nucleotide sequence ID" value="NZ_CBCSDK010000010.1"/>
</dbReference>
<gene>
    <name evidence="3" type="primary">cya3</name>
    <name evidence="3" type="ORF">FIV01_15200</name>
</gene>